<reference evidence="3" key="1">
    <citation type="journal article" date="2007" name="Nature">
        <title>The grapevine genome sequence suggests ancestral hexaploidization in major angiosperm phyla.</title>
        <authorList>
            <consortium name="The French-Italian Public Consortium for Grapevine Genome Characterization."/>
            <person name="Jaillon O."/>
            <person name="Aury J.-M."/>
            <person name="Noel B."/>
            <person name="Policriti A."/>
            <person name="Clepet C."/>
            <person name="Casagrande A."/>
            <person name="Choisne N."/>
            <person name="Aubourg S."/>
            <person name="Vitulo N."/>
            <person name="Jubin C."/>
            <person name="Vezzi A."/>
            <person name="Legeai F."/>
            <person name="Hugueney P."/>
            <person name="Dasilva C."/>
            <person name="Horner D."/>
            <person name="Mica E."/>
            <person name="Jublot D."/>
            <person name="Poulain J."/>
            <person name="Bruyere C."/>
            <person name="Billault A."/>
            <person name="Segurens B."/>
            <person name="Gouyvenoux M."/>
            <person name="Ugarte E."/>
            <person name="Cattonaro F."/>
            <person name="Anthouard V."/>
            <person name="Vico V."/>
            <person name="Del Fabbro C."/>
            <person name="Alaux M."/>
            <person name="Di Gaspero G."/>
            <person name="Dumas V."/>
            <person name="Felice N."/>
            <person name="Paillard S."/>
            <person name="Juman I."/>
            <person name="Moroldo M."/>
            <person name="Scalabrin S."/>
            <person name="Canaguier A."/>
            <person name="Le Clainche I."/>
            <person name="Malacrida G."/>
            <person name="Durand E."/>
            <person name="Pesole G."/>
            <person name="Laucou V."/>
            <person name="Chatelet P."/>
            <person name="Merdinoglu D."/>
            <person name="Delledonne M."/>
            <person name="Pezzotti M."/>
            <person name="Lecharny A."/>
            <person name="Scarpelli C."/>
            <person name="Artiguenave F."/>
            <person name="Pe M.E."/>
            <person name="Valle G."/>
            <person name="Morgante M."/>
            <person name="Caboche M."/>
            <person name="Adam-Blondon A.-F."/>
            <person name="Weissenbach J."/>
            <person name="Quetier F."/>
            <person name="Wincker P."/>
        </authorList>
    </citation>
    <scope>NUCLEOTIDE SEQUENCE [LARGE SCALE GENOMIC DNA]</scope>
    <source>
        <strain evidence="3">cv. Pinot noir / PN40024</strain>
    </source>
</reference>
<dbReference type="AlphaFoldDB" id="F6GXC0"/>
<accession>F6GXC0</accession>
<keyword evidence="3" id="KW-1185">Reference proteome</keyword>
<dbReference type="eggNOG" id="KOG1347">
    <property type="taxonomic scope" value="Eukaryota"/>
</dbReference>
<gene>
    <name evidence="2" type="ordered locus">VIT_11s0052g01530</name>
</gene>
<dbReference type="HOGENOM" id="CLU_2282608_0_0_1"/>
<feature type="transmembrane region" description="Helical" evidence="1">
    <location>
        <begin position="52"/>
        <end position="75"/>
    </location>
</feature>
<feature type="transmembrane region" description="Helical" evidence="1">
    <location>
        <begin position="20"/>
        <end position="40"/>
    </location>
</feature>
<keyword evidence="1" id="KW-0472">Membrane</keyword>
<keyword evidence="1" id="KW-0812">Transmembrane</keyword>
<name>F6GXC0_VITVI</name>
<proteinExistence type="predicted"/>
<dbReference type="InParanoid" id="F6GXC0"/>
<evidence type="ECO:0000256" key="1">
    <source>
        <dbReference type="SAM" id="Phobius"/>
    </source>
</evidence>
<dbReference type="EMBL" id="FN594964">
    <property type="protein sequence ID" value="CCB44606.1"/>
    <property type="molecule type" value="Genomic_DNA"/>
</dbReference>
<sequence length="102" mass="10706">MVPLFGLLPNPKLETSALSISLICSVIYMIPLGFSGAISMVRGSGKQKIDALINLGAYYLVGIPSGALLAFVYHIGGNVKKATNRVHHDSIVPVNVASSSSH</sequence>
<dbReference type="Proteomes" id="UP000009183">
    <property type="component" value="Chromosome 11"/>
</dbReference>
<organism evidence="2 3">
    <name type="scientific">Vitis vinifera</name>
    <name type="common">Grape</name>
    <dbReference type="NCBI Taxonomy" id="29760"/>
    <lineage>
        <taxon>Eukaryota</taxon>
        <taxon>Viridiplantae</taxon>
        <taxon>Streptophyta</taxon>
        <taxon>Embryophyta</taxon>
        <taxon>Tracheophyta</taxon>
        <taxon>Spermatophyta</taxon>
        <taxon>Magnoliopsida</taxon>
        <taxon>eudicotyledons</taxon>
        <taxon>Gunneridae</taxon>
        <taxon>Pentapetalae</taxon>
        <taxon>rosids</taxon>
        <taxon>Vitales</taxon>
        <taxon>Vitaceae</taxon>
        <taxon>Viteae</taxon>
        <taxon>Vitis</taxon>
    </lineage>
</organism>
<evidence type="ECO:0000313" key="2">
    <source>
        <dbReference type="EMBL" id="CCB44606.1"/>
    </source>
</evidence>
<evidence type="ECO:0000313" key="3">
    <source>
        <dbReference type="Proteomes" id="UP000009183"/>
    </source>
</evidence>
<protein>
    <submittedName>
        <fullName evidence="2">Uncharacterized protein</fullName>
    </submittedName>
</protein>
<keyword evidence="1" id="KW-1133">Transmembrane helix</keyword>
<dbReference type="PaxDb" id="29760-VIT_11s0052g01530.t01"/>
<dbReference type="PANTHER" id="PTHR11206">
    <property type="entry name" value="MULTIDRUG RESISTANCE PROTEIN"/>
    <property type="match status" value="1"/>
</dbReference>